<protein>
    <submittedName>
        <fullName evidence="2">Uncharacterized protein</fullName>
    </submittedName>
</protein>
<organism evidence="2 3">
    <name type="scientific">Protea cynaroides</name>
    <dbReference type="NCBI Taxonomy" id="273540"/>
    <lineage>
        <taxon>Eukaryota</taxon>
        <taxon>Viridiplantae</taxon>
        <taxon>Streptophyta</taxon>
        <taxon>Embryophyta</taxon>
        <taxon>Tracheophyta</taxon>
        <taxon>Spermatophyta</taxon>
        <taxon>Magnoliopsida</taxon>
        <taxon>Proteales</taxon>
        <taxon>Proteaceae</taxon>
        <taxon>Protea</taxon>
    </lineage>
</organism>
<keyword evidence="3" id="KW-1185">Reference proteome</keyword>
<name>A0A9Q0K4P8_9MAGN</name>
<feature type="region of interest" description="Disordered" evidence="1">
    <location>
        <begin position="1"/>
        <end position="20"/>
    </location>
</feature>
<proteinExistence type="predicted"/>
<gene>
    <name evidence="2" type="ORF">NE237_021248</name>
</gene>
<dbReference type="OrthoDB" id="1702147at2759"/>
<reference evidence="2" key="1">
    <citation type="journal article" date="2023" name="Plant J.">
        <title>The genome of the king protea, Protea cynaroides.</title>
        <authorList>
            <person name="Chang J."/>
            <person name="Duong T.A."/>
            <person name="Schoeman C."/>
            <person name="Ma X."/>
            <person name="Roodt D."/>
            <person name="Barker N."/>
            <person name="Li Z."/>
            <person name="Van de Peer Y."/>
            <person name="Mizrachi E."/>
        </authorList>
    </citation>
    <scope>NUCLEOTIDE SEQUENCE</scope>
    <source>
        <tissue evidence="2">Young leaves</tissue>
    </source>
</reference>
<comment type="caution">
    <text evidence="2">The sequence shown here is derived from an EMBL/GenBank/DDBJ whole genome shotgun (WGS) entry which is preliminary data.</text>
</comment>
<evidence type="ECO:0000313" key="2">
    <source>
        <dbReference type="EMBL" id="KAJ4961338.1"/>
    </source>
</evidence>
<accession>A0A9Q0K4P8</accession>
<evidence type="ECO:0000256" key="1">
    <source>
        <dbReference type="SAM" id="MobiDB-lite"/>
    </source>
</evidence>
<dbReference type="AlphaFoldDB" id="A0A9Q0K4P8"/>
<evidence type="ECO:0000313" key="3">
    <source>
        <dbReference type="Proteomes" id="UP001141806"/>
    </source>
</evidence>
<dbReference type="EMBL" id="JAMYWD010000009">
    <property type="protein sequence ID" value="KAJ4961338.1"/>
    <property type="molecule type" value="Genomic_DNA"/>
</dbReference>
<dbReference type="Proteomes" id="UP001141806">
    <property type="component" value="Unassembled WGS sequence"/>
</dbReference>
<sequence>MLLVDARPGTPSIFMQDEPPGVPINRATRFENKVGSLDVVAGESLIKEQILERLFIDLVAGESRIKERAAAKFNDLVGSTDVVAGELLHSGGQRTSNSMSPYSSKVRSQQEKAYSNHKGGQLGRWRATKERKTVGLLRSIANDARQSTLIEGGMSQQQNERSSIGGSYGWLASLFVCPLLTLS</sequence>